<dbReference type="InterPro" id="IPR045584">
    <property type="entry name" value="Pilin-like"/>
</dbReference>
<dbReference type="Gene3D" id="3.30.700.10">
    <property type="entry name" value="Glycoprotein, Type 4 Pilin"/>
    <property type="match status" value="1"/>
</dbReference>
<dbReference type="InterPro" id="IPR012902">
    <property type="entry name" value="N_methyl_site"/>
</dbReference>
<protein>
    <recommendedName>
        <fullName evidence="4">Type II secretion system protein GspG C-terminal domain-containing protein</fullName>
    </recommendedName>
</protein>
<proteinExistence type="predicted"/>
<evidence type="ECO:0008006" key="4">
    <source>
        <dbReference type="Google" id="ProtNLM"/>
    </source>
</evidence>
<dbReference type="SUPFAM" id="SSF54523">
    <property type="entry name" value="Pili subunits"/>
    <property type="match status" value="1"/>
</dbReference>
<gene>
    <name evidence="2" type="ORF">A3F34_03255</name>
</gene>
<dbReference type="NCBIfam" id="TIGR02532">
    <property type="entry name" value="IV_pilin_GFxxxE"/>
    <property type="match status" value="1"/>
</dbReference>
<evidence type="ECO:0000256" key="1">
    <source>
        <dbReference type="SAM" id="Phobius"/>
    </source>
</evidence>
<sequence length="130" mass="14369">MKSRGFTLVEVAVSVAIISVIFSFALNETTSHFTRGRDSKRKTEFSNIQVPLEQYYDKTGCYPASLDCGQPLVANGKMLIAEIPCDPKTGTSYYYESDGTSCSPWYKIYTNLEFDSDKSIADIGCQEGCG</sequence>
<dbReference type="AlphaFoldDB" id="A0A1F7IB04"/>
<feature type="transmembrane region" description="Helical" evidence="1">
    <location>
        <begin position="6"/>
        <end position="27"/>
    </location>
</feature>
<reference evidence="2 3" key="1">
    <citation type="journal article" date="2016" name="Nat. Commun.">
        <title>Thousands of microbial genomes shed light on interconnected biogeochemical processes in an aquifer system.</title>
        <authorList>
            <person name="Anantharaman K."/>
            <person name="Brown C.T."/>
            <person name="Hug L.A."/>
            <person name="Sharon I."/>
            <person name="Castelle C.J."/>
            <person name="Probst A.J."/>
            <person name="Thomas B.C."/>
            <person name="Singh A."/>
            <person name="Wilkins M.J."/>
            <person name="Karaoz U."/>
            <person name="Brodie E.L."/>
            <person name="Williams K.H."/>
            <person name="Hubbard S.S."/>
            <person name="Banfield J.F."/>
        </authorList>
    </citation>
    <scope>NUCLEOTIDE SEQUENCE [LARGE SCALE GENOMIC DNA]</scope>
</reference>
<dbReference type="Proteomes" id="UP000179024">
    <property type="component" value="Unassembled WGS sequence"/>
</dbReference>
<keyword evidence="1" id="KW-0812">Transmembrane</keyword>
<comment type="caution">
    <text evidence="2">The sequence shown here is derived from an EMBL/GenBank/DDBJ whole genome shotgun (WGS) entry which is preliminary data.</text>
</comment>
<dbReference type="PROSITE" id="PS00409">
    <property type="entry name" value="PROKAR_NTER_METHYL"/>
    <property type="match status" value="1"/>
</dbReference>
<organism evidence="2 3">
    <name type="scientific">Candidatus Roizmanbacteria bacterium RIFCSPHIGHO2_12_FULL_44_10</name>
    <dbReference type="NCBI Taxonomy" id="1802054"/>
    <lineage>
        <taxon>Bacteria</taxon>
        <taxon>Candidatus Roizmaniibacteriota</taxon>
    </lineage>
</organism>
<name>A0A1F7IB04_9BACT</name>
<keyword evidence="1" id="KW-0472">Membrane</keyword>
<feature type="non-terminal residue" evidence="2">
    <location>
        <position position="130"/>
    </location>
</feature>
<keyword evidence="1" id="KW-1133">Transmembrane helix</keyword>
<accession>A0A1F7IB04</accession>
<evidence type="ECO:0000313" key="2">
    <source>
        <dbReference type="EMBL" id="OGK40546.1"/>
    </source>
</evidence>
<dbReference type="Pfam" id="PF07963">
    <property type="entry name" value="N_methyl"/>
    <property type="match status" value="1"/>
</dbReference>
<evidence type="ECO:0000313" key="3">
    <source>
        <dbReference type="Proteomes" id="UP000179024"/>
    </source>
</evidence>
<dbReference type="EMBL" id="MGAE01000003">
    <property type="protein sequence ID" value="OGK40546.1"/>
    <property type="molecule type" value="Genomic_DNA"/>
</dbReference>